<gene>
    <name evidence="2" type="ORF">SAMN04489860_0630</name>
</gene>
<proteinExistence type="predicted"/>
<evidence type="ECO:0000313" key="3">
    <source>
        <dbReference type="Proteomes" id="UP000185663"/>
    </source>
</evidence>
<organism evidence="2 3">
    <name type="scientific">Paraoerskovia marina</name>
    <dbReference type="NCBI Taxonomy" id="545619"/>
    <lineage>
        <taxon>Bacteria</taxon>
        <taxon>Bacillati</taxon>
        <taxon>Actinomycetota</taxon>
        <taxon>Actinomycetes</taxon>
        <taxon>Micrococcales</taxon>
        <taxon>Cellulomonadaceae</taxon>
        <taxon>Paraoerskovia</taxon>
    </lineage>
</organism>
<dbReference type="AlphaFoldDB" id="A0A1H1NVB0"/>
<evidence type="ECO:0000313" key="2">
    <source>
        <dbReference type="EMBL" id="SDS02874.1"/>
    </source>
</evidence>
<name>A0A1H1NVB0_9CELL</name>
<protein>
    <submittedName>
        <fullName evidence="2">Uncharacterized protein</fullName>
    </submittedName>
</protein>
<reference evidence="3" key="1">
    <citation type="submission" date="2016-10" db="EMBL/GenBank/DDBJ databases">
        <authorList>
            <person name="Varghese N."/>
            <person name="Submissions S."/>
        </authorList>
    </citation>
    <scope>NUCLEOTIDE SEQUENCE [LARGE SCALE GENOMIC DNA]</scope>
    <source>
        <strain evidence="3">DSM 22126</strain>
    </source>
</reference>
<evidence type="ECO:0000256" key="1">
    <source>
        <dbReference type="SAM" id="MobiDB-lite"/>
    </source>
</evidence>
<dbReference type="STRING" id="545619.SAMN04489860_0630"/>
<accession>A0A1H1NVB0</accession>
<feature type="region of interest" description="Disordered" evidence="1">
    <location>
        <begin position="34"/>
        <end position="53"/>
    </location>
</feature>
<keyword evidence="3" id="KW-1185">Reference proteome</keyword>
<dbReference type="EMBL" id="LT629776">
    <property type="protein sequence ID" value="SDS02874.1"/>
    <property type="molecule type" value="Genomic_DNA"/>
</dbReference>
<dbReference type="Proteomes" id="UP000185663">
    <property type="component" value="Chromosome I"/>
</dbReference>
<sequence>MLEGGSSCVPRSGEISVATWSRLRGMTIGDLEVRERPGVTASESEALGEGRMRNRALDEGNEISRRATAYFARALPPE</sequence>